<proteinExistence type="predicted"/>
<dbReference type="AlphaFoldDB" id="A0A9P9D6Q5"/>
<protein>
    <submittedName>
        <fullName evidence="3">Uncharacterized protein</fullName>
    </submittedName>
</protein>
<gene>
    <name evidence="3" type="ORF">EDB81DRAFT_824729</name>
</gene>
<evidence type="ECO:0000313" key="4">
    <source>
        <dbReference type="Proteomes" id="UP000738349"/>
    </source>
</evidence>
<comment type="caution">
    <text evidence="3">The sequence shown here is derived from an EMBL/GenBank/DDBJ whole genome shotgun (WGS) entry which is preliminary data.</text>
</comment>
<keyword evidence="4" id="KW-1185">Reference proteome</keyword>
<feature type="coiled-coil region" evidence="1">
    <location>
        <begin position="129"/>
        <end position="156"/>
    </location>
</feature>
<evidence type="ECO:0000313" key="3">
    <source>
        <dbReference type="EMBL" id="KAH7113604.1"/>
    </source>
</evidence>
<organism evidence="3 4">
    <name type="scientific">Dactylonectria macrodidyma</name>
    <dbReference type="NCBI Taxonomy" id="307937"/>
    <lineage>
        <taxon>Eukaryota</taxon>
        <taxon>Fungi</taxon>
        <taxon>Dikarya</taxon>
        <taxon>Ascomycota</taxon>
        <taxon>Pezizomycotina</taxon>
        <taxon>Sordariomycetes</taxon>
        <taxon>Hypocreomycetidae</taxon>
        <taxon>Hypocreales</taxon>
        <taxon>Nectriaceae</taxon>
        <taxon>Dactylonectria</taxon>
    </lineage>
</organism>
<accession>A0A9P9D6Q5</accession>
<feature type="region of interest" description="Disordered" evidence="2">
    <location>
        <begin position="166"/>
        <end position="212"/>
    </location>
</feature>
<feature type="compositionally biased region" description="Basic residues" evidence="2">
    <location>
        <begin position="1"/>
        <end position="17"/>
    </location>
</feature>
<reference evidence="3" key="1">
    <citation type="journal article" date="2021" name="Nat. Commun.">
        <title>Genetic determinants of endophytism in the Arabidopsis root mycobiome.</title>
        <authorList>
            <person name="Mesny F."/>
            <person name="Miyauchi S."/>
            <person name="Thiergart T."/>
            <person name="Pickel B."/>
            <person name="Atanasova L."/>
            <person name="Karlsson M."/>
            <person name="Huettel B."/>
            <person name="Barry K.W."/>
            <person name="Haridas S."/>
            <person name="Chen C."/>
            <person name="Bauer D."/>
            <person name="Andreopoulos W."/>
            <person name="Pangilinan J."/>
            <person name="LaButti K."/>
            <person name="Riley R."/>
            <person name="Lipzen A."/>
            <person name="Clum A."/>
            <person name="Drula E."/>
            <person name="Henrissat B."/>
            <person name="Kohler A."/>
            <person name="Grigoriev I.V."/>
            <person name="Martin F.M."/>
            <person name="Hacquard S."/>
        </authorList>
    </citation>
    <scope>NUCLEOTIDE SEQUENCE</scope>
    <source>
        <strain evidence="3">MPI-CAGE-AT-0147</strain>
    </source>
</reference>
<dbReference type="OrthoDB" id="5104846at2759"/>
<feature type="compositionally biased region" description="Gly residues" evidence="2">
    <location>
        <begin position="169"/>
        <end position="197"/>
    </location>
</feature>
<dbReference type="Proteomes" id="UP000738349">
    <property type="component" value="Unassembled WGS sequence"/>
</dbReference>
<keyword evidence="1" id="KW-0175">Coiled coil</keyword>
<feature type="coiled-coil region" evidence="1">
    <location>
        <begin position="39"/>
        <end position="80"/>
    </location>
</feature>
<sequence>MGHSSKHEKSKRHGRKGTRSDKNGPRPSTTQLQALITDVEERQQSLARLHDEYSHLREQADNLYERLQDAEQTLELLSSTSLAAQQARGVASLSGHPGQETIDRSSRKQHLLLEVQNLPASIGEYNRRADAMAELIARNQHEIESLQARIDEIRAVEEAEAEAAWYGEQQGGPDQGWGGDPSSGGGGGSYGYSGGGQASSSASYGHYGGAYT</sequence>
<evidence type="ECO:0000256" key="1">
    <source>
        <dbReference type="SAM" id="Coils"/>
    </source>
</evidence>
<name>A0A9P9D6Q5_9HYPO</name>
<dbReference type="EMBL" id="JAGMUV010000034">
    <property type="protein sequence ID" value="KAH7113604.1"/>
    <property type="molecule type" value="Genomic_DNA"/>
</dbReference>
<feature type="region of interest" description="Disordered" evidence="2">
    <location>
        <begin position="1"/>
        <end position="31"/>
    </location>
</feature>
<evidence type="ECO:0000256" key="2">
    <source>
        <dbReference type="SAM" id="MobiDB-lite"/>
    </source>
</evidence>